<dbReference type="OrthoDB" id="540004at2759"/>
<dbReference type="GO" id="GO:0032259">
    <property type="term" value="P:methylation"/>
    <property type="evidence" value="ECO:0007669"/>
    <property type="project" value="UniProtKB-KW"/>
</dbReference>
<dbReference type="GeneID" id="54417801"/>
<keyword evidence="3" id="KW-1185">Reference proteome</keyword>
<keyword evidence="2" id="KW-0808">Transferase</keyword>
<reference evidence="4" key="3">
    <citation type="submission" date="2025-04" db="UniProtKB">
        <authorList>
            <consortium name="RefSeq"/>
        </authorList>
    </citation>
    <scope>IDENTIFICATION</scope>
    <source>
        <strain evidence="4">CBS 781.70</strain>
    </source>
</reference>
<protein>
    <submittedName>
        <fullName evidence="2 4">S-adenosyl-L-methionine-dependent methyltransferase</fullName>
    </submittedName>
</protein>
<reference evidence="2 4" key="1">
    <citation type="submission" date="2020-01" db="EMBL/GenBank/DDBJ databases">
        <authorList>
            <consortium name="DOE Joint Genome Institute"/>
            <person name="Haridas S."/>
            <person name="Albert R."/>
            <person name="Binder M."/>
            <person name="Bloem J."/>
            <person name="Labutti K."/>
            <person name="Salamov A."/>
            <person name="Andreopoulos B."/>
            <person name="Baker S.E."/>
            <person name="Barry K."/>
            <person name="Bills G."/>
            <person name="Bluhm B.H."/>
            <person name="Cannon C."/>
            <person name="Castanera R."/>
            <person name="Culley D.E."/>
            <person name="Daum C."/>
            <person name="Ezra D."/>
            <person name="Gonzalez J.B."/>
            <person name="Henrissat B."/>
            <person name="Kuo A."/>
            <person name="Liang C."/>
            <person name="Lipzen A."/>
            <person name="Lutzoni F."/>
            <person name="Magnuson J."/>
            <person name="Mondo S."/>
            <person name="Nolan M."/>
            <person name="Ohm R."/>
            <person name="Pangilinan J."/>
            <person name="Park H.-J."/>
            <person name="Ramirez L."/>
            <person name="Alfaro M."/>
            <person name="Sun H."/>
            <person name="Tritt A."/>
            <person name="Yoshinaga Y."/>
            <person name="Zwiers L.-H."/>
            <person name="Turgeon B.G."/>
            <person name="Goodwin S.B."/>
            <person name="Spatafora J.W."/>
            <person name="Crous P.W."/>
            <person name="Grigoriev I.V."/>
        </authorList>
    </citation>
    <scope>NUCLEOTIDE SEQUENCE</scope>
    <source>
        <strain evidence="2 4">CBS 781.70</strain>
    </source>
</reference>
<dbReference type="GO" id="GO:0008168">
    <property type="term" value="F:methyltransferase activity"/>
    <property type="evidence" value="ECO:0007669"/>
    <property type="project" value="UniProtKB-KW"/>
</dbReference>
<dbReference type="SUPFAM" id="SSF53335">
    <property type="entry name" value="S-adenosyl-L-methionine-dependent methyltransferases"/>
    <property type="match status" value="1"/>
</dbReference>
<evidence type="ECO:0000313" key="3">
    <source>
        <dbReference type="Proteomes" id="UP000504638"/>
    </source>
</evidence>
<keyword evidence="1" id="KW-0472">Membrane</keyword>
<dbReference type="Gene3D" id="3.40.50.150">
    <property type="entry name" value="Vaccinia Virus protein VP39"/>
    <property type="match status" value="1"/>
</dbReference>
<keyword evidence="2 4" id="KW-0489">Methyltransferase</keyword>
<dbReference type="EMBL" id="ML975187">
    <property type="protein sequence ID" value="KAF1808226.1"/>
    <property type="molecule type" value="Genomic_DNA"/>
</dbReference>
<evidence type="ECO:0000313" key="2">
    <source>
        <dbReference type="EMBL" id="KAF1808226.1"/>
    </source>
</evidence>
<dbReference type="Pfam" id="PF13489">
    <property type="entry name" value="Methyltransf_23"/>
    <property type="match status" value="1"/>
</dbReference>
<dbReference type="AlphaFoldDB" id="A0A6G1FR58"/>
<evidence type="ECO:0000256" key="1">
    <source>
        <dbReference type="SAM" id="Phobius"/>
    </source>
</evidence>
<dbReference type="InterPro" id="IPR029063">
    <property type="entry name" value="SAM-dependent_MTases_sf"/>
</dbReference>
<sequence>MAPPPPPLGQRLLGHLRPMILILLMAQAWSVTILTLLLKLDLRTLFTYDTLRHKAFGRMWAKYGDLMSREMPLNTAALLATVRGTVLDLGPGSGSQLYQFTPGQIDVAYGVEPAVDLHVLLRAAAEKRGFEGRYKVVTAGAEPESLVPALAREGVIGEGGAEVFDEIVCVRVLCGVPRQEEVVKGLYRLLKPGGRLVVSEHVVNPWRLKEGSIVARGLQIGYHLLGWKFWAGGCCMDRDTEKSLKEAGSWSKIALERSQSWAVIPHIVGYLVKA</sequence>
<keyword evidence="1" id="KW-0812">Transmembrane</keyword>
<dbReference type="PANTHER" id="PTHR45036:SF1">
    <property type="entry name" value="METHYLTRANSFERASE LIKE 7A"/>
    <property type="match status" value="1"/>
</dbReference>
<feature type="transmembrane region" description="Helical" evidence="1">
    <location>
        <begin position="20"/>
        <end position="38"/>
    </location>
</feature>
<proteinExistence type="predicted"/>
<dbReference type="RefSeq" id="XP_033529857.1">
    <property type="nucleotide sequence ID" value="XM_033677231.1"/>
</dbReference>
<organism evidence="2">
    <name type="scientific">Eremomyces bilateralis CBS 781.70</name>
    <dbReference type="NCBI Taxonomy" id="1392243"/>
    <lineage>
        <taxon>Eukaryota</taxon>
        <taxon>Fungi</taxon>
        <taxon>Dikarya</taxon>
        <taxon>Ascomycota</taxon>
        <taxon>Pezizomycotina</taxon>
        <taxon>Dothideomycetes</taxon>
        <taxon>Dothideomycetes incertae sedis</taxon>
        <taxon>Eremomycetales</taxon>
        <taxon>Eremomycetaceae</taxon>
        <taxon>Eremomyces</taxon>
    </lineage>
</organism>
<gene>
    <name evidence="2 4" type="ORF">P152DRAFT_425201</name>
</gene>
<dbReference type="PANTHER" id="PTHR45036">
    <property type="entry name" value="METHYLTRANSFERASE LIKE 7B"/>
    <property type="match status" value="1"/>
</dbReference>
<dbReference type="CDD" id="cd02440">
    <property type="entry name" value="AdoMet_MTases"/>
    <property type="match status" value="1"/>
</dbReference>
<reference evidence="4" key="2">
    <citation type="submission" date="2020-04" db="EMBL/GenBank/DDBJ databases">
        <authorList>
            <consortium name="NCBI Genome Project"/>
        </authorList>
    </citation>
    <scope>NUCLEOTIDE SEQUENCE</scope>
    <source>
        <strain evidence="4">CBS 781.70</strain>
    </source>
</reference>
<name>A0A6G1FR58_9PEZI</name>
<accession>A0A6G1FR58</accession>
<dbReference type="Proteomes" id="UP000504638">
    <property type="component" value="Unplaced"/>
</dbReference>
<keyword evidence="1" id="KW-1133">Transmembrane helix</keyword>
<dbReference type="InterPro" id="IPR052356">
    <property type="entry name" value="Thiol_S-MT"/>
</dbReference>
<evidence type="ECO:0000313" key="4">
    <source>
        <dbReference type="RefSeq" id="XP_033529857.1"/>
    </source>
</evidence>